<sequence length="393" mass="40958">MDDENFDLYGDDLYSDVAKVEEEPVDLGQESSKASGNNGSETMTAASTSVKRQREDSVDDSKPSHMQQQANQPNRFNGSATTSGSPGSQQEQPQRSSMATLMGKPKVTDPSVLNALYVGDLNWWATDEDLRRIASNLGINISLNDITFSEHKVNGKSKGIAYVEMSNEAEARKLKEWFEKNEFQFKMVNVTLTTSANGNPFRTLPKDPPPKADRPTRGGGGMRGRGGGHRDEGRQGGGGGMMGLPNAPMAGAPIRMGGPVGAGILPATGAAPAGMINPLMMGGMMAGIPPGGMAGGFAGRMGGGGQNGGGASAGGYGGRGGFGGRGRGRGGMQGGGMGMGGGMGHMGGGHFVSLVFFPQPRPLLTGVIFFLFFFLSPTKSTIHSIFSENRFGH</sequence>
<name>A0ACD0P272_9BASI</name>
<keyword evidence="2" id="KW-1185">Reference proteome</keyword>
<dbReference type="Proteomes" id="UP000245626">
    <property type="component" value="Unassembled WGS sequence"/>
</dbReference>
<dbReference type="EMBL" id="KZ819793">
    <property type="protein sequence ID" value="PWN52157.1"/>
    <property type="molecule type" value="Genomic_DNA"/>
</dbReference>
<gene>
    <name evidence="1" type="ORF">IE53DRAFT_16415</name>
</gene>
<accession>A0ACD0P272</accession>
<evidence type="ECO:0000313" key="1">
    <source>
        <dbReference type="EMBL" id="PWN52157.1"/>
    </source>
</evidence>
<organism evidence="1 2">
    <name type="scientific">Violaceomyces palustris</name>
    <dbReference type="NCBI Taxonomy" id="1673888"/>
    <lineage>
        <taxon>Eukaryota</taxon>
        <taxon>Fungi</taxon>
        <taxon>Dikarya</taxon>
        <taxon>Basidiomycota</taxon>
        <taxon>Ustilaginomycotina</taxon>
        <taxon>Ustilaginomycetes</taxon>
        <taxon>Violaceomycetales</taxon>
        <taxon>Violaceomycetaceae</taxon>
        <taxon>Violaceomyces</taxon>
    </lineage>
</organism>
<evidence type="ECO:0000313" key="2">
    <source>
        <dbReference type="Proteomes" id="UP000245626"/>
    </source>
</evidence>
<reference evidence="1 2" key="1">
    <citation type="journal article" date="2018" name="Mol. Biol. Evol.">
        <title>Broad Genomic Sampling Reveals a Smut Pathogenic Ancestry of the Fungal Clade Ustilaginomycotina.</title>
        <authorList>
            <person name="Kijpornyongpan T."/>
            <person name="Mondo S.J."/>
            <person name="Barry K."/>
            <person name="Sandor L."/>
            <person name="Lee J."/>
            <person name="Lipzen A."/>
            <person name="Pangilinan J."/>
            <person name="LaButti K."/>
            <person name="Hainaut M."/>
            <person name="Henrissat B."/>
            <person name="Grigoriev I.V."/>
            <person name="Spatafora J.W."/>
            <person name="Aime M.C."/>
        </authorList>
    </citation>
    <scope>NUCLEOTIDE SEQUENCE [LARGE SCALE GENOMIC DNA]</scope>
    <source>
        <strain evidence="1 2">SA 807</strain>
    </source>
</reference>
<protein>
    <submittedName>
        <fullName evidence="1">Uncharacterized protein</fullName>
    </submittedName>
</protein>
<proteinExistence type="predicted"/>